<dbReference type="SUPFAM" id="SSF56436">
    <property type="entry name" value="C-type lectin-like"/>
    <property type="match status" value="1"/>
</dbReference>
<organism evidence="2 3">
    <name type="scientific">Gramella jeungdoensis</name>
    <dbReference type="NCBI Taxonomy" id="708091"/>
    <lineage>
        <taxon>Bacteria</taxon>
        <taxon>Pseudomonadati</taxon>
        <taxon>Bacteroidota</taxon>
        <taxon>Flavobacteriia</taxon>
        <taxon>Flavobacteriales</taxon>
        <taxon>Flavobacteriaceae</taxon>
        <taxon>Christiangramia</taxon>
    </lineage>
</organism>
<dbReference type="InterPro" id="IPR016187">
    <property type="entry name" value="CTDL_fold"/>
</dbReference>
<sequence length="379" mass="43037">MIFSQKHNFQTFKLLVFALSFLFIQCKENQKNAEETKKENVSENLELKTTYSDNINVPEGMVWIPGGKFIQGAVEGDEMALSHEKPAHKVAVDGFFMDETEVTNAEFKEFVEATGYKTVAERDIIWEDIKKQLPPGTPKPPDSVLQPGSLIFRKTESSVPNLYDYTQWWEWKVGANWKHPQGPGSSIEGKEDYPVVHIAYEDAAAYCEWAGRRLPTEAEWEYAARGGMDTKFAWGDDASKLSEHANTWEGEFPTENTKTDGYENKAPVKSYPPNEFGLYDTTGNVWEYTQDWYNTGYYSKLKDEGLAINPQGPDKPYNPNNPQIPEKVIKGGSFLCAASYCASYRPSARMANAMDSSQEHLGFRTVVTEEMLKEQQMKK</sequence>
<name>A0ABT0YYH7_9FLAO</name>
<dbReference type="PANTHER" id="PTHR23150:SF19">
    <property type="entry name" value="FORMYLGLYCINE-GENERATING ENZYME"/>
    <property type="match status" value="1"/>
</dbReference>
<accession>A0ABT0YYH7</accession>
<dbReference type="RefSeq" id="WP_252110915.1">
    <property type="nucleotide sequence ID" value="NZ_JAMSCK010000001.1"/>
</dbReference>
<dbReference type="PANTHER" id="PTHR23150">
    <property type="entry name" value="SULFATASE MODIFYING FACTOR 1, 2"/>
    <property type="match status" value="1"/>
</dbReference>
<evidence type="ECO:0000313" key="2">
    <source>
        <dbReference type="EMBL" id="MCM8568522.1"/>
    </source>
</evidence>
<evidence type="ECO:0000259" key="1">
    <source>
        <dbReference type="Pfam" id="PF03781"/>
    </source>
</evidence>
<keyword evidence="3" id="KW-1185">Reference proteome</keyword>
<dbReference type="InterPro" id="IPR042095">
    <property type="entry name" value="SUMF_sf"/>
</dbReference>
<proteinExistence type="predicted"/>
<dbReference type="Pfam" id="PF03781">
    <property type="entry name" value="FGE-sulfatase"/>
    <property type="match status" value="1"/>
</dbReference>
<evidence type="ECO:0000313" key="3">
    <source>
        <dbReference type="Proteomes" id="UP001155077"/>
    </source>
</evidence>
<dbReference type="InterPro" id="IPR005532">
    <property type="entry name" value="SUMF_dom"/>
</dbReference>
<reference evidence="2" key="1">
    <citation type="submission" date="2022-06" db="EMBL/GenBank/DDBJ databases">
        <title>Gramella sediminis sp. nov., isolated from deep-sea sediment of the Indian Ocean.</title>
        <authorList>
            <person name="Yang L."/>
        </authorList>
    </citation>
    <scope>NUCLEOTIDE SEQUENCE</scope>
    <source>
        <strain evidence="2">HMD3159</strain>
    </source>
</reference>
<feature type="domain" description="Sulfatase-modifying factor enzyme-like" evidence="1">
    <location>
        <begin position="59"/>
        <end position="366"/>
    </location>
</feature>
<dbReference type="EMBL" id="JAMSCK010000001">
    <property type="protein sequence ID" value="MCM8568522.1"/>
    <property type="molecule type" value="Genomic_DNA"/>
</dbReference>
<comment type="caution">
    <text evidence="2">The sequence shown here is derived from an EMBL/GenBank/DDBJ whole genome shotgun (WGS) entry which is preliminary data.</text>
</comment>
<dbReference type="Proteomes" id="UP001155077">
    <property type="component" value="Unassembled WGS sequence"/>
</dbReference>
<dbReference type="Gene3D" id="3.90.1580.10">
    <property type="entry name" value="paralog of FGE (formylglycine-generating enzyme)"/>
    <property type="match status" value="1"/>
</dbReference>
<dbReference type="InterPro" id="IPR051043">
    <property type="entry name" value="Sulfatase_Mod_Factor_Kinase"/>
</dbReference>
<gene>
    <name evidence="2" type="ORF">NE848_03980</name>
</gene>
<protein>
    <submittedName>
        <fullName evidence="2">Formylglycine-generating enzyme family protein</fullName>
    </submittedName>
</protein>